<evidence type="ECO:0000313" key="5">
    <source>
        <dbReference type="EMBL" id="POP52258.1"/>
    </source>
</evidence>
<dbReference type="InterPro" id="IPR020904">
    <property type="entry name" value="Sc_DH/Rdtase_CS"/>
</dbReference>
<dbReference type="RefSeq" id="WP_103684874.1">
    <property type="nucleotide sequence ID" value="NZ_PQGG01000030.1"/>
</dbReference>
<dbReference type="Pfam" id="PF00106">
    <property type="entry name" value="adh_short"/>
    <property type="match status" value="1"/>
</dbReference>
<dbReference type="SUPFAM" id="SSF51735">
    <property type="entry name" value="NAD(P)-binding Rossmann-fold domains"/>
    <property type="match status" value="1"/>
</dbReference>
<dbReference type="EMBL" id="PQGG01000030">
    <property type="protein sequence ID" value="POP52258.1"/>
    <property type="molecule type" value="Genomic_DNA"/>
</dbReference>
<accession>A0A2S4HE61</accession>
<dbReference type="PRINTS" id="PR00081">
    <property type="entry name" value="GDHRDH"/>
</dbReference>
<dbReference type="GO" id="GO:0016020">
    <property type="term" value="C:membrane"/>
    <property type="evidence" value="ECO:0007669"/>
    <property type="project" value="TreeGrafter"/>
</dbReference>
<dbReference type="Proteomes" id="UP000237222">
    <property type="component" value="Unassembled WGS sequence"/>
</dbReference>
<evidence type="ECO:0000256" key="1">
    <source>
        <dbReference type="ARBA" id="ARBA00006484"/>
    </source>
</evidence>
<evidence type="ECO:0000256" key="3">
    <source>
        <dbReference type="RuleBase" id="RU000363"/>
    </source>
</evidence>
<dbReference type="Gene3D" id="3.40.50.720">
    <property type="entry name" value="NAD(P)-binding Rossmann-like Domain"/>
    <property type="match status" value="1"/>
</dbReference>
<evidence type="ECO:0000259" key="4">
    <source>
        <dbReference type="SMART" id="SM00822"/>
    </source>
</evidence>
<comment type="caution">
    <text evidence="5">The sequence shown here is derived from an EMBL/GenBank/DDBJ whole genome shotgun (WGS) entry which is preliminary data.</text>
</comment>
<dbReference type="AlphaFoldDB" id="A0A2S4HE61"/>
<feature type="domain" description="Ketoreductase" evidence="4">
    <location>
        <begin position="7"/>
        <end position="186"/>
    </location>
</feature>
<evidence type="ECO:0000256" key="2">
    <source>
        <dbReference type="ARBA" id="ARBA00023002"/>
    </source>
</evidence>
<comment type="similarity">
    <text evidence="1 3">Belongs to the short-chain dehydrogenases/reductases (SDR) family.</text>
</comment>
<dbReference type="SMART" id="SM00822">
    <property type="entry name" value="PKS_KR"/>
    <property type="match status" value="1"/>
</dbReference>
<dbReference type="OrthoDB" id="9810734at2"/>
<dbReference type="GO" id="GO:0016491">
    <property type="term" value="F:oxidoreductase activity"/>
    <property type="evidence" value="ECO:0007669"/>
    <property type="project" value="UniProtKB-KW"/>
</dbReference>
<evidence type="ECO:0000313" key="6">
    <source>
        <dbReference type="Proteomes" id="UP000237222"/>
    </source>
</evidence>
<keyword evidence="2" id="KW-0560">Oxidoreductase</keyword>
<dbReference type="CDD" id="cd05233">
    <property type="entry name" value="SDR_c"/>
    <property type="match status" value="1"/>
</dbReference>
<reference evidence="5" key="1">
    <citation type="submission" date="2018-01" db="EMBL/GenBank/DDBJ databases">
        <authorList>
            <person name="Yu X.-D."/>
        </authorList>
    </citation>
    <scope>NUCLEOTIDE SEQUENCE</scope>
    <source>
        <strain evidence="5">ZX-21</strain>
    </source>
</reference>
<dbReference type="InterPro" id="IPR057326">
    <property type="entry name" value="KR_dom"/>
</dbReference>
<dbReference type="PROSITE" id="PS00061">
    <property type="entry name" value="ADH_SHORT"/>
    <property type="match status" value="1"/>
</dbReference>
<dbReference type="PANTHER" id="PTHR44196">
    <property type="entry name" value="DEHYDROGENASE/REDUCTASE SDR FAMILY MEMBER 7B"/>
    <property type="match status" value="1"/>
</dbReference>
<gene>
    <name evidence="5" type="ORF">C0068_12835</name>
</gene>
<dbReference type="InterPro" id="IPR036291">
    <property type="entry name" value="NAD(P)-bd_dom_sf"/>
</dbReference>
<dbReference type="PRINTS" id="PR00080">
    <property type="entry name" value="SDRFAMILY"/>
</dbReference>
<organism evidence="5 6">
    <name type="scientific">Zhongshania marina</name>
    <dbReference type="NCBI Taxonomy" id="2304603"/>
    <lineage>
        <taxon>Bacteria</taxon>
        <taxon>Pseudomonadati</taxon>
        <taxon>Pseudomonadota</taxon>
        <taxon>Gammaproteobacteria</taxon>
        <taxon>Cellvibrionales</taxon>
        <taxon>Spongiibacteraceae</taxon>
        <taxon>Zhongshania</taxon>
    </lineage>
</organism>
<dbReference type="PANTHER" id="PTHR44196:SF1">
    <property type="entry name" value="DEHYDROGENASE_REDUCTASE SDR FAMILY MEMBER 7B"/>
    <property type="match status" value="1"/>
</dbReference>
<sequence>MKHLRGKTVVITGAAGGLGSALAKALASEGCHLALIDINQRELLSLVKDLQSSKLRVSYHVANLCEKTDIYKLPAELLAAHQSINVIVNNAGMTLQKSIENHNAEDWQRVFDLNFWAAVSMCQTLLPFLRQQNSAHIVNLSSMAAFHGLPSQGSYSSSKAALQAYSESLRAELSRDGISVSCIHPGAIQTNMIMATLNESDDLEQAHKNMMLAQRFGVSAEFAAKKIVRGIKRNTRSMTIGADATLLKLASIVFPGLTAKLLARTYSRFITDL</sequence>
<dbReference type="InterPro" id="IPR002347">
    <property type="entry name" value="SDR_fam"/>
</dbReference>
<name>A0A2S4HE61_9GAMM</name>
<protein>
    <submittedName>
        <fullName evidence="5">SDR family oxidoreductase</fullName>
    </submittedName>
</protein>
<proteinExistence type="inferred from homology"/>